<keyword evidence="2" id="KW-1185">Reference proteome</keyword>
<dbReference type="CDD" id="cd02440">
    <property type="entry name" value="AdoMet_MTases"/>
    <property type="match status" value="1"/>
</dbReference>
<evidence type="ECO:0000313" key="1">
    <source>
        <dbReference type="EMBL" id="GJJ13708.1"/>
    </source>
</evidence>
<dbReference type="GO" id="GO:0008168">
    <property type="term" value="F:methyltransferase activity"/>
    <property type="evidence" value="ECO:0007669"/>
    <property type="project" value="TreeGrafter"/>
</dbReference>
<comment type="caution">
    <text evidence="1">The sequence shown here is derived from an EMBL/GenBank/DDBJ whole genome shotgun (WGS) entry which is preliminary data.</text>
</comment>
<evidence type="ECO:0008006" key="3">
    <source>
        <dbReference type="Google" id="ProtNLM"/>
    </source>
</evidence>
<dbReference type="Pfam" id="PF13489">
    <property type="entry name" value="Methyltransf_23"/>
    <property type="match status" value="1"/>
</dbReference>
<dbReference type="SUPFAM" id="SSF53335">
    <property type="entry name" value="S-adenosyl-L-methionine-dependent methyltransferases"/>
    <property type="match status" value="1"/>
</dbReference>
<protein>
    <recommendedName>
        <fullName evidence="3">S-adenosyl-L-methionine-dependent methyltransferase</fullName>
    </recommendedName>
</protein>
<dbReference type="InterPro" id="IPR029063">
    <property type="entry name" value="SAM-dependent_MTases_sf"/>
</dbReference>
<dbReference type="EMBL" id="BPWL01000009">
    <property type="protein sequence ID" value="GJJ13708.1"/>
    <property type="molecule type" value="Genomic_DNA"/>
</dbReference>
<dbReference type="Gene3D" id="3.40.50.150">
    <property type="entry name" value="Vaccinia Virus protein VP39"/>
    <property type="match status" value="1"/>
</dbReference>
<gene>
    <name evidence="1" type="ORF">Clacol_007964</name>
</gene>
<organism evidence="1 2">
    <name type="scientific">Clathrus columnatus</name>
    <dbReference type="NCBI Taxonomy" id="1419009"/>
    <lineage>
        <taxon>Eukaryota</taxon>
        <taxon>Fungi</taxon>
        <taxon>Dikarya</taxon>
        <taxon>Basidiomycota</taxon>
        <taxon>Agaricomycotina</taxon>
        <taxon>Agaricomycetes</taxon>
        <taxon>Phallomycetidae</taxon>
        <taxon>Phallales</taxon>
        <taxon>Clathraceae</taxon>
        <taxon>Clathrus</taxon>
    </lineage>
</organism>
<dbReference type="Proteomes" id="UP001050691">
    <property type="component" value="Unassembled WGS sequence"/>
</dbReference>
<dbReference type="PANTHER" id="PTHR43591">
    <property type="entry name" value="METHYLTRANSFERASE"/>
    <property type="match status" value="1"/>
</dbReference>
<sequence>MSPVQDSASYPLPSADRHSEESARLAHQFEVLQEFIGGLTFAPLETIQPKEILELGSGTGAWAALAADTYPNAQVLAVDLVELPERSKRLNLKFERFDLRKPLPWQPESFDVVHSRLTIMHISNGKDVLLRVLPLLKPGGILILEDTVSAIQPNHDMKRTPGMATFWRNFEREIRNKGVDPELPLSYTQILEDSGLFDEVHSRKEFCNFSTAHLDTPLGRVSAMGAQSFQIGPLRHYPGTTPELTAQIIEEMADPALNETFGYDFHFFWARRKA</sequence>
<reference evidence="1" key="1">
    <citation type="submission" date="2021-10" db="EMBL/GenBank/DDBJ databases">
        <title>De novo Genome Assembly of Clathrus columnatus (Basidiomycota, Fungi) Using Illumina and Nanopore Sequence Data.</title>
        <authorList>
            <person name="Ogiso-Tanaka E."/>
            <person name="Itagaki H."/>
            <person name="Hosoya T."/>
            <person name="Hosaka K."/>
        </authorList>
    </citation>
    <scope>NUCLEOTIDE SEQUENCE</scope>
    <source>
        <strain evidence="1">MO-923</strain>
    </source>
</reference>
<accession>A0AAV5ALZ0</accession>
<dbReference type="PANTHER" id="PTHR43591:SF24">
    <property type="entry name" value="2-METHOXY-6-POLYPRENYL-1,4-BENZOQUINOL METHYLASE, MITOCHONDRIAL"/>
    <property type="match status" value="1"/>
</dbReference>
<evidence type="ECO:0000313" key="2">
    <source>
        <dbReference type="Proteomes" id="UP001050691"/>
    </source>
</evidence>
<name>A0AAV5ALZ0_9AGAM</name>
<dbReference type="AlphaFoldDB" id="A0AAV5ALZ0"/>
<proteinExistence type="predicted"/>